<dbReference type="PANTHER" id="PTHR11908:SF132">
    <property type="entry name" value="ALDEHYDE OXIDASE 1-RELATED"/>
    <property type="match status" value="1"/>
</dbReference>
<evidence type="ECO:0000313" key="4">
    <source>
        <dbReference type="EMBL" id="GER92128.1"/>
    </source>
</evidence>
<evidence type="ECO:0000256" key="1">
    <source>
        <dbReference type="ARBA" id="ARBA00022505"/>
    </source>
</evidence>
<comment type="caution">
    <text evidence="4">The sequence shown here is derived from an EMBL/GenBank/DDBJ whole genome shotgun (WGS) entry which is preliminary data.</text>
</comment>
<sequence>MATRWFGAPVQRNEDPRLLRGQGLYVDDIDLPGMLHAAVLRSPYAHAKIVRIDTQAASNLPGVHLVLTATDLGEVLEPSPLLIPHPALTHPRTQLPLALHEVRYVGEAVAFVVADSRYLAEDALELIDVAYEPLPVVHSLATASAPDAPLVHEDVQGNVAAHLLQSVGNPDEVLANAPHVIRETLQMERGAAMPMECRGIVARWDHYEQMLTCWISTQAPIPIRNGLAAIFHLPEHKVRVIAPDVGGGFGAKIMLFYPEEILTPFATMRLGRPVKWIEDRRENFISTNQERGQLHEVEYAFDDQGVLLAVRDVFLHDTGAYTPYGIIVPIITSCSLPGPYRLKHYASDCQALYTNKVPVSPYRGAGRPHAVFVMERIMDRIALELQMDRLEVRARNFIRPDEFPWDVGLVYQDGGPTRYDSGNYQAALDKLKLALDYDTFATRQAEARVQGRYLGLGIGYYVEGTSIGPYEGAHVRVEPDGRVFVATGVTSQGQSHQTVFAQIVADQLGIEPQAVLVATGDTQAFNWGVGTFASRAATVAGSAVHLAAVKVRKKIQALAAELFEASAEDIELAEGKVFVKGAPQRALTLGQLAIKANPLRYTYGESARTLAAMNLAAARPGPALPPERDAPGLEADGFYSPPHGSFASGVHGAIIEVDPATGMVSFIKYVAVHDCGHLINPLVVEGQVHGGVAQGIGGAFFERLVYDDTAQLLSSTFMDYLIPTAAEIPDITVEHIETPSPLNPLGMKGVGEAGVIPVAALFASALDDALSPWHIRIREMPLHPCRLHELLQEARCHKAVLPLATEKPGAPTENCH</sequence>
<evidence type="ECO:0000259" key="3">
    <source>
        <dbReference type="SMART" id="SM01008"/>
    </source>
</evidence>
<dbReference type="InterPro" id="IPR000674">
    <property type="entry name" value="Ald_Oxase/Xan_DH_a/b"/>
</dbReference>
<feature type="domain" description="Aldehyde oxidase/xanthine dehydrogenase a/b hammerhead" evidence="3">
    <location>
        <begin position="20"/>
        <end position="135"/>
    </location>
</feature>
<dbReference type="RefSeq" id="WP_151759682.1">
    <property type="nucleotide sequence ID" value="NZ_BKZW01000005.1"/>
</dbReference>
<name>A0A5J4KQZ3_9CHLR</name>
<keyword evidence="2" id="KW-0560">Oxidoreductase</keyword>
<organism evidence="4 5">
    <name type="scientific">Dictyobacter vulcani</name>
    <dbReference type="NCBI Taxonomy" id="2607529"/>
    <lineage>
        <taxon>Bacteria</taxon>
        <taxon>Bacillati</taxon>
        <taxon>Chloroflexota</taxon>
        <taxon>Ktedonobacteria</taxon>
        <taxon>Ktedonobacterales</taxon>
        <taxon>Dictyobacteraceae</taxon>
        <taxon>Dictyobacter</taxon>
    </lineage>
</organism>
<dbReference type="InterPro" id="IPR036856">
    <property type="entry name" value="Ald_Oxase/Xan_DH_a/b_sf"/>
</dbReference>
<gene>
    <name evidence="4" type="ORF">KDW_62900</name>
</gene>
<dbReference type="SUPFAM" id="SSF56003">
    <property type="entry name" value="Molybdenum cofactor-binding domain"/>
    <property type="match status" value="1"/>
</dbReference>
<dbReference type="NCBIfam" id="NF040766">
    <property type="entry name" value="CODH_aero_grp5"/>
    <property type="match status" value="1"/>
</dbReference>
<dbReference type="AlphaFoldDB" id="A0A5J4KQZ3"/>
<keyword evidence="5" id="KW-1185">Reference proteome</keyword>
<dbReference type="SUPFAM" id="SSF54665">
    <property type="entry name" value="CO dehydrogenase molybdoprotein N-domain-like"/>
    <property type="match status" value="1"/>
</dbReference>
<dbReference type="Proteomes" id="UP000326912">
    <property type="component" value="Unassembled WGS sequence"/>
</dbReference>
<proteinExistence type="predicted"/>
<dbReference type="SMART" id="SM01008">
    <property type="entry name" value="Ald_Xan_dh_C"/>
    <property type="match status" value="1"/>
</dbReference>
<dbReference type="GO" id="GO:0016491">
    <property type="term" value="F:oxidoreductase activity"/>
    <property type="evidence" value="ECO:0007669"/>
    <property type="project" value="UniProtKB-KW"/>
</dbReference>
<protein>
    <submittedName>
        <fullName evidence="4">Dehydrogenase</fullName>
    </submittedName>
</protein>
<dbReference type="Pfam" id="PF01315">
    <property type="entry name" value="Ald_Xan_dh_C"/>
    <property type="match status" value="1"/>
</dbReference>
<evidence type="ECO:0000256" key="2">
    <source>
        <dbReference type="ARBA" id="ARBA00023002"/>
    </source>
</evidence>
<accession>A0A5J4KQZ3</accession>
<dbReference type="PANTHER" id="PTHR11908">
    <property type="entry name" value="XANTHINE DEHYDROGENASE"/>
    <property type="match status" value="1"/>
</dbReference>
<dbReference type="InterPro" id="IPR016208">
    <property type="entry name" value="Ald_Oxase/xanthine_DH-like"/>
</dbReference>
<keyword evidence="1" id="KW-0500">Molybdenum</keyword>
<dbReference type="InterPro" id="IPR008274">
    <property type="entry name" value="AldOxase/xan_DH_MoCoBD1"/>
</dbReference>
<evidence type="ECO:0000313" key="5">
    <source>
        <dbReference type="Proteomes" id="UP000326912"/>
    </source>
</evidence>
<dbReference type="Pfam" id="PF20256">
    <property type="entry name" value="MoCoBD_2"/>
    <property type="match status" value="1"/>
</dbReference>
<reference evidence="4 5" key="1">
    <citation type="submission" date="2019-10" db="EMBL/GenBank/DDBJ databases">
        <title>Dictyobacter vulcani sp. nov., within the class Ktedonobacteria, isolated from soil of volcanic Mt. Zao.</title>
        <authorList>
            <person name="Zheng Y."/>
            <person name="Wang C.M."/>
            <person name="Sakai Y."/>
            <person name="Abe K."/>
            <person name="Yokota A."/>
            <person name="Yabe S."/>
        </authorList>
    </citation>
    <scope>NUCLEOTIDE SEQUENCE [LARGE SCALE GENOMIC DNA]</scope>
    <source>
        <strain evidence="4 5">W12</strain>
    </source>
</reference>
<dbReference type="Pfam" id="PF02738">
    <property type="entry name" value="MoCoBD_1"/>
    <property type="match status" value="1"/>
</dbReference>
<dbReference type="InterPro" id="IPR046867">
    <property type="entry name" value="AldOxase/xan_DH_MoCoBD2"/>
</dbReference>
<dbReference type="GO" id="GO:0005506">
    <property type="term" value="F:iron ion binding"/>
    <property type="evidence" value="ECO:0007669"/>
    <property type="project" value="InterPro"/>
</dbReference>
<dbReference type="Gene3D" id="3.30.365.10">
    <property type="entry name" value="Aldehyde oxidase/xanthine dehydrogenase, molybdopterin binding domain"/>
    <property type="match status" value="4"/>
</dbReference>
<dbReference type="Gene3D" id="3.90.1170.50">
    <property type="entry name" value="Aldehyde oxidase/xanthine dehydrogenase, a/b hammerhead"/>
    <property type="match status" value="1"/>
</dbReference>
<dbReference type="InterPro" id="IPR037165">
    <property type="entry name" value="AldOxase/xan_DH_Mopterin-bd_sf"/>
</dbReference>
<dbReference type="EMBL" id="BKZW01000005">
    <property type="protein sequence ID" value="GER92128.1"/>
    <property type="molecule type" value="Genomic_DNA"/>
</dbReference>